<dbReference type="OrthoDB" id="997337at2759"/>
<evidence type="ECO:0000313" key="1">
    <source>
        <dbReference type="EMBL" id="PQQ19011.1"/>
    </source>
</evidence>
<proteinExistence type="predicted"/>
<protein>
    <submittedName>
        <fullName evidence="1">Uncharacterized protein</fullName>
    </submittedName>
</protein>
<gene>
    <name evidence="1" type="ORF">Pyn_11372</name>
</gene>
<comment type="caution">
    <text evidence="1">The sequence shown here is derived from an EMBL/GenBank/DDBJ whole genome shotgun (WGS) entry which is preliminary data.</text>
</comment>
<name>A0A314ZQ31_PRUYE</name>
<dbReference type="EMBL" id="PJQY01000087">
    <property type="protein sequence ID" value="PQQ19011.1"/>
    <property type="molecule type" value="Genomic_DNA"/>
</dbReference>
<reference evidence="1 2" key="1">
    <citation type="submission" date="2018-02" db="EMBL/GenBank/DDBJ databases">
        <title>Draft genome of wild Prunus yedoensis var. nudiflora.</title>
        <authorList>
            <person name="Baek S."/>
            <person name="Kim J.-H."/>
            <person name="Choi K."/>
            <person name="Kim G.-B."/>
            <person name="Cho A."/>
            <person name="Jang H."/>
            <person name="Shin C.-H."/>
            <person name="Yu H.-J."/>
            <person name="Mun J.-H."/>
        </authorList>
    </citation>
    <scope>NUCLEOTIDE SEQUENCE [LARGE SCALE GENOMIC DNA]</scope>
    <source>
        <strain evidence="2">cv. Jeju island</strain>
        <tissue evidence="1">Leaf</tissue>
    </source>
</reference>
<accession>A0A314ZQ31</accession>
<organism evidence="1 2">
    <name type="scientific">Prunus yedoensis var. nudiflora</name>
    <dbReference type="NCBI Taxonomy" id="2094558"/>
    <lineage>
        <taxon>Eukaryota</taxon>
        <taxon>Viridiplantae</taxon>
        <taxon>Streptophyta</taxon>
        <taxon>Embryophyta</taxon>
        <taxon>Tracheophyta</taxon>
        <taxon>Spermatophyta</taxon>
        <taxon>Magnoliopsida</taxon>
        <taxon>eudicotyledons</taxon>
        <taxon>Gunneridae</taxon>
        <taxon>Pentapetalae</taxon>
        <taxon>rosids</taxon>
        <taxon>fabids</taxon>
        <taxon>Rosales</taxon>
        <taxon>Rosaceae</taxon>
        <taxon>Amygdaloideae</taxon>
        <taxon>Amygdaleae</taxon>
        <taxon>Prunus</taxon>
    </lineage>
</organism>
<dbReference type="Proteomes" id="UP000250321">
    <property type="component" value="Unassembled WGS sequence"/>
</dbReference>
<sequence length="270" mass="29433">MEIVSVVPSFSSTFDTLVEAALAKSSPTMVLASSQDKASVSQATSPLSPIIQLFLRRDLEPILSPTLPAALWSKTFTFHGTLPTSSHIQPLLRMLESSSPVPLPLISFGDTATNEVALVNDIATENISAGHSSNTSWLEWESSFIAFKAFFDGGVQVLRSADELLPLCHRFNGYATFRGALVYPETVAALEKFMDKYGDFMDLTGITSSSRGAPLSVPLAWYFMEWIPCNCWILQIIDSFAGGMWSRSHDLGLSSGVPPELDERSSACRI</sequence>
<dbReference type="AlphaFoldDB" id="A0A314ZQ31"/>
<keyword evidence="2" id="KW-1185">Reference proteome</keyword>
<evidence type="ECO:0000313" key="2">
    <source>
        <dbReference type="Proteomes" id="UP000250321"/>
    </source>
</evidence>